<dbReference type="Gene3D" id="1.10.10.10">
    <property type="entry name" value="Winged helix-like DNA-binding domain superfamily/Winged helix DNA-binding domain"/>
    <property type="match status" value="1"/>
</dbReference>
<dbReference type="Pfam" id="PF13181">
    <property type="entry name" value="TPR_8"/>
    <property type="match status" value="2"/>
</dbReference>
<dbReference type="GO" id="GO:0006355">
    <property type="term" value="P:regulation of DNA-templated transcription"/>
    <property type="evidence" value="ECO:0007669"/>
    <property type="project" value="InterPro"/>
</dbReference>
<dbReference type="Gene3D" id="1.25.40.10">
    <property type="entry name" value="Tetratricopeptide repeat domain"/>
    <property type="match status" value="2"/>
</dbReference>
<evidence type="ECO:0008006" key="5">
    <source>
        <dbReference type="Google" id="ProtNLM"/>
    </source>
</evidence>
<dbReference type="InterPro" id="IPR036388">
    <property type="entry name" value="WH-like_DNA-bd_sf"/>
</dbReference>
<dbReference type="InterPro" id="IPR019734">
    <property type="entry name" value="TPR_rpt"/>
</dbReference>
<keyword evidence="2" id="KW-1133">Transmembrane helix</keyword>
<protein>
    <recommendedName>
        <fullName evidence="5">HTH luxR-type domain-containing protein</fullName>
    </recommendedName>
</protein>
<keyword evidence="2" id="KW-0472">Membrane</keyword>
<name>A0A842ITF0_9FLAO</name>
<feature type="coiled-coil region" evidence="1">
    <location>
        <begin position="366"/>
        <end position="417"/>
    </location>
</feature>
<keyword evidence="2" id="KW-0812">Transmembrane</keyword>
<accession>A0A842ITF0</accession>
<feature type="transmembrane region" description="Helical" evidence="2">
    <location>
        <begin position="342"/>
        <end position="362"/>
    </location>
</feature>
<dbReference type="RefSeq" id="WP_185789771.1">
    <property type="nucleotide sequence ID" value="NZ_JACLCP010000004.1"/>
</dbReference>
<keyword evidence="1" id="KW-0175">Coiled coil</keyword>
<evidence type="ECO:0000313" key="4">
    <source>
        <dbReference type="Proteomes" id="UP000533900"/>
    </source>
</evidence>
<dbReference type="GO" id="GO:0003677">
    <property type="term" value="F:DNA binding"/>
    <property type="evidence" value="ECO:0007669"/>
    <property type="project" value="InterPro"/>
</dbReference>
<proteinExistence type="predicted"/>
<keyword evidence="4" id="KW-1185">Reference proteome</keyword>
<reference evidence="3" key="1">
    <citation type="submission" date="2020-08" db="EMBL/GenBank/DDBJ databases">
        <title>Winogradskyella ouciana sp. nov., isolated from the hadal seawater of the Mariana Trench.</title>
        <authorList>
            <person name="He X."/>
        </authorList>
    </citation>
    <scope>NUCLEOTIDE SEQUENCE [LARGE SCALE GENOMIC DNA]</scope>
    <source>
        <strain evidence="3">KCTC 52348</strain>
    </source>
</reference>
<dbReference type="Proteomes" id="UP000533900">
    <property type="component" value="Unassembled WGS sequence"/>
</dbReference>
<dbReference type="AlphaFoldDB" id="A0A842ITF0"/>
<dbReference type="EMBL" id="JACLCP010000004">
    <property type="protein sequence ID" value="MBC2846055.1"/>
    <property type="molecule type" value="Genomic_DNA"/>
</dbReference>
<dbReference type="InterPro" id="IPR011990">
    <property type="entry name" value="TPR-like_helical_dom_sf"/>
</dbReference>
<comment type="caution">
    <text evidence="3">The sequence shown here is derived from an EMBL/GenBank/DDBJ whole genome shotgun (WGS) entry which is preliminary data.</text>
</comment>
<dbReference type="SMART" id="SM00028">
    <property type="entry name" value="TPR"/>
    <property type="match status" value="4"/>
</dbReference>
<evidence type="ECO:0000256" key="1">
    <source>
        <dbReference type="SAM" id="Coils"/>
    </source>
</evidence>
<evidence type="ECO:0000256" key="2">
    <source>
        <dbReference type="SAM" id="Phobius"/>
    </source>
</evidence>
<dbReference type="SUPFAM" id="SSF48452">
    <property type="entry name" value="TPR-like"/>
    <property type="match status" value="1"/>
</dbReference>
<gene>
    <name evidence="3" type="ORF">H7F21_13190</name>
</gene>
<organism evidence="3 4">
    <name type="scientific">Winogradskyella flava</name>
    <dbReference type="NCBI Taxonomy" id="1884876"/>
    <lineage>
        <taxon>Bacteria</taxon>
        <taxon>Pseudomonadati</taxon>
        <taxon>Bacteroidota</taxon>
        <taxon>Flavobacteriia</taxon>
        <taxon>Flavobacteriales</taxon>
        <taxon>Flavobacteriaceae</taxon>
        <taxon>Winogradskyella</taxon>
    </lineage>
</organism>
<dbReference type="SUPFAM" id="SSF46894">
    <property type="entry name" value="C-terminal effector domain of the bipartite response regulators"/>
    <property type="match status" value="1"/>
</dbReference>
<dbReference type="InterPro" id="IPR016032">
    <property type="entry name" value="Sig_transdc_resp-reg_C-effctor"/>
</dbReference>
<sequence length="521" mass="59363">MVYIGRSSKQYLKAGDSLRAAKTNSNLAILVRVTTGDYQRLESIVNETEPIAIRYKDTSLMASFLGHRAAIAKNKGHRNIAIDLNRKEIALREALKDSTRMAQGFYAIGQLHLDLFDYKNAITSFDQGIIIEDNIGNKILKAQLLEIKGLSQIKLKHYDAAEKNLKEAIKIAKEINQQNIVTTALTQLGYLEIERNNLIKADAYLAEAKSFMKAKNSFNVDYDYNLFKGQLNLAQNKYQAALKNFNVCEELAESNNSLTNLSFSKYYKSKALENLGNYKTALAVYKESSDAKDTLTTQFRTAQTVEQKIIYQTERKEKEIALQKKDIDILEQKAKVSNLQKLLLGGGLLLTLIAVGFGYYGIRQKMKRNKLAKEKLDAELDFKKKELTTHALHLAKKNELLESLKQKANELKTAENTTNGYQQLIRTIDFDLKDDNNWENFAHYFQQVHKDFNQNVAKKYPEVTPNELRLISLVKMNLSIKEMANILNISVPGVKKARQRLRKKMNLSTKDSLEMAVLEII</sequence>
<evidence type="ECO:0000313" key="3">
    <source>
        <dbReference type="EMBL" id="MBC2846055.1"/>
    </source>
</evidence>